<dbReference type="RefSeq" id="WP_139268076.1">
    <property type="nucleotide sequence ID" value="NZ_CP133076.1"/>
</dbReference>
<name>A0ABY9MAR7_9BACL</name>
<reference evidence="1 2" key="1">
    <citation type="submission" date="2023-08" db="EMBL/GenBank/DDBJ databases">
        <title>Genome sequencing of the thermostable Gram positive bacteria Geobacillus proteiniphilus strain T-6.</title>
        <authorList>
            <person name="Shulami S."/>
            <person name="Shoham Y."/>
        </authorList>
    </citation>
    <scope>NUCLEOTIDE SEQUENCE [LARGE SCALE GENOMIC DNA]</scope>
    <source>
        <strain evidence="1 2">T-6</strain>
    </source>
</reference>
<dbReference type="EMBL" id="CP133076">
    <property type="protein sequence ID" value="WMJ15106.1"/>
    <property type="molecule type" value="Genomic_DNA"/>
</dbReference>
<protein>
    <submittedName>
        <fullName evidence="1">Uncharacterized protein</fullName>
    </submittedName>
</protein>
<evidence type="ECO:0000313" key="2">
    <source>
        <dbReference type="Proteomes" id="UP001223761"/>
    </source>
</evidence>
<accession>A0ABY9MAR7</accession>
<gene>
    <name evidence="1" type="ORF">RA955_09520</name>
</gene>
<proteinExistence type="predicted"/>
<organism evidence="1 2">
    <name type="scientific">Geobacillus proteiniphilus</name>
    <dbReference type="NCBI Taxonomy" id="860353"/>
    <lineage>
        <taxon>Bacteria</taxon>
        <taxon>Bacillati</taxon>
        <taxon>Bacillota</taxon>
        <taxon>Bacilli</taxon>
        <taxon>Bacillales</taxon>
        <taxon>Anoxybacillaceae</taxon>
        <taxon>Geobacillus</taxon>
    </lineage>
</organism>
<evidence type="ECO:0000313" key="1">
    <source>
        <dbReference type="EMBL" id="WMJ15106.1"/>
    </source>
</evidence>
<dbReference type="Proteomes" id="UP001223761">
    <property type="component" value="Chromosome"/>
</dbReference>
<sequence length="79" mass="9077">MTVFEALMFFRKSHGFNTVAQSKEISTLKLTRRLGGLFPSARADPLYGNRLLRGRRCGNTFGFTCYFVISNREDRHFPA</sequence>
<keyword evidence="2" id="KW-1185">Reference proteome</keyword>